<reference evidence="1 2" key="1">
    <citation type="submission" date="2020-06" db="EMBL/GenBank/DDBJ databases">
        <authorList>
            <person name="Li R."/>
            <person name="Bekaert M."/>
        </authorList>
    </citation>
    <scope>NUCLEOTIDE SEQUENCE [LARGE SCALE GENOMIC DNA]</scope>
    <source>
        <strain evidence="2">wild</strain>
    </source>
</reference>
<evidence type="ECO:0000313" key="2">
    <source>
        <dbReference type="Proteomes" id="UP000507470"/>
    </source>
</evidence>
<gene>
    <name evidence="1" type="ORF">MCOR_7445</name>
</gene>
<dbReference type="EMBL" id="CACVKT020001364">
    <property type="protein sequence ID" value="CAC5367602.1"/>
    <property type="molecule type" value="Genomic_DNA"/>
</dbReference>
<name>A0A6J8AHA0_MYTCO</name>
<dbReference type="Proteomes" id="UP000507470">
    <property type="component" value="Unassembled WGS sequence"/>
</dbReference>
<keyword evidence="2" id="KW-1185">Reference proteome</keyword>
<sequence length="175" mass="20645">MVNYLIVFQTFWSQFPANRDEYFNGTKVPQDGKYHGGETIRGMEGVMSEDWYQQQIKLDHAPVDFHGYNSQSDFFPFWNSEPYTYTSWSSYPANRDELFNGTNVPHDGKRHYGEIIRGMEGVMEEDWYQQQIKLDHAPVDFHGYNKQSDFFPFWNSEPYTYVTSLLALSTITNIE</sequence>
<dbReference type="AlphaFoldDB" id="A0A6J8AHA0"/>
<protein>
    <submittedName>
        <fullName evidence="1">Uncharacterized protein</fullName>
    </submittedName>
</protein>
<organism evidence="1 2">
    <name type="scientific">Mytilus coruscus</name>
    <name type="common">Sea mussel</name>
    <dbReference type="NCBI Taxonomy" id="42192"/>
    <lineage>
        <taxon>Eukaryota</taxon>
        <taxon>Metazoa</taxon>
        <taxon>Spiralia</taxon>
        <taxon>Lophotrochozoa</taxon>
        <taxon>Mollusca</taxon>
        <taxon>Bivalvia</taxon>
        <taxon>Autobranchia</taxon>
        <taxon>Pteriomorphia</taxon>
        <taxon>Mytilida</taxon>
        <taxon>Mytiloidea</taxon>
        <taxon>Mytilidae</taxon>
        <taxon>Mytilinae</taxon>
        <taxon>Mytilus</taxon>
    </lineage>
</organism>
<accession>A0A6J8AHA0</accession>
<proteinExistence type="predicted"/>
<evidence type="ECO:0000313" key="1">
    <source>
        <dbReference type="EMBL" id="CAC5367602.1"/>
    </source>
</evidence>
<dbReference type="OrthoDB" id="10025474at2759"/>